<name>A0A8J2K387_9HEXA</name>
<feature type="signal peptide" evidence="1">
    <location>
        <begin position="1"/>
        <end position="24"/>
    </location>
</feature>
<keyword evidence="1" id="KW-0732">Signal</keyword>
<accession>A0A8J2K387</accession>
<keyword evidence="3" id="KW-1185">Reference proteome</keyword>
<feature type="chain" id="PRO_5035191170" evidence="1">
    <location>
        <begin position="25"/>
        <end position="99"/>
    </location>
</feature>
<evidence type="ECO:0000313" key="3">
    <source>
        <dbReference type="Proteomes" id="UP000708208"/>
    </source>
</evidence>
<organism evidence="2 3">
    <name type="scientific">Allacma fusca</name>
    <dbReference type="NCBI Taxonomy" id="39272"/>
    <lineage>
        <taxon>Eukaryota</taxon>
        <taxon>Metazoa</taxon>
        <taxon>Ecdysozoa</taxon>
        <taxon>Arthropoda</taxon>
        <taxon>Hexapoda</taxon>
        <taxon>Collembola</taxon>
        <taxon>Symphypleona</taxon>
        <taxon>Sminthuridae</taxon>
        <taxon>Allacma</taxon>
    </lineage>
</organism>
<evidence type="ECO:0000256" key="1">
    <source>
        <dbReference type="SAM" id="SignalP"/>
    </source>
</evidence>
<comment type="caution">
    <text evidence="2">The sequence shown here is derived from an EMBL/GenBank/DDBJ whole genome shotgun (WGS) entry which is preliminary data.</text>
</comment>
<reference evidence="2" key="1">
    <citation type="submission" date="2021-06" db="EMBL/GenBank/DDBJ databases">
        <authorList>
            <person name="Hodson N. C."/>
            <person name="Mongue J. A."/>
            <person name="Jaron S. K."/>
        </authorList>
    </citation>
    <scope>NUCLEOTIDE SEQUENCE</scope>
</reference>
<proteinExistence type="predicted"/>
<dbReference type="OrthoDB" id="8195871at2759"/>
<gene>
    <name evidence="2" type="ORF">AFUS01_LOCUS15851</name>
</gene>
<dbReference type="AlphaFoldDB" id="A0A8J2K387"/>
<sequence>MQPYVWLSLALILLHCCLLPLANGDSEEILGLGGSQNELTPILNCDQCGSQCKFKCGTRKFRLCCFRFHRKRRGEPERVSQWNRFPDFSPQEAVLHYED</sequence>
<dbReference type="EMBL" id="CAJVCH010142557">
    <property type="protein sequence ID" value="CAG7726976.1"/>
    <property type="molecule type" value="Genomic_DNA"/>
</dbReference>
<dbReference type="Proteomes" id="UP000708208">
    <property type="component" value="Unassembled WGS sequence"/>
</dbReference>
<protein>
    <submittedName>
        <fullName evidence="2">Uncharacterized protein</fullName>
    </submittedName>
</protein>
<evidence type="ECO:0000313" key="2">
    <source>
        <dbReference type="EMBL" id="CAG7726976.1"/>
    </source>
</evidence>